<reference evidence="13" key="2">
    <citation type="submission" date="2021-08" db="EMBL/GenBank/DDBJ databases">
        <authorList>
            <person name="Gostincar C."/>
            <person name="Sun X."/>
            <person name="Song Z."/>
            <person name="Gunde-Cimerman N."/>
        </authorList>
    </citation>
    <scope>NUCLEOTIDE SEQUENCE</scope>
    <source>
        <strain evidence="13">EXF-8016</strain>
    </source>
</reference>
<feature type="transmembrane region" description="Helical" evidence="11">
    <location>
        <begin position="892"/>
        <end position="912"/>
    </location>
</feature>
<dbReference type="PANTHER" id="PTHR47540:SF3">
    <property type="entry name" value="ZN(II)2CYS6 TRANSCRIPTION FACTOR (EUROFUNG)"/>
    <property type="match status" value="1"/>
</dbReference>
<dbReference type="SMART" id="SM00906">
    <property type="entry name" value="Fungal_trans"/>
    <property type="match status" value="1"/>
</dbReference>
<dbReference type="Pfam" id="PF04082">
    <property type="entry name" value="Fungal_trans"/>
    <property type="match status" value="1"/>
</dbReference>
<evidence type="ECO:0000256" key="1">
    <source>
        <dbReference type="ARBA" id="ARBA00004123"/>
    </source>
</evidence>
<proteinExistence type="predicted"/>
<dbReference type="GO" id="GO:0005634">
    <property type="term" value="C:nucleus"/>
    <property type="evidence" value="ECO:0007669"/>
    <property type="project" value="UniProtKB-SubCell"/>
</dbReference>
<evidence type="ECO:0000256" key="11">
    <source>
        <dbReference type="SAM" id="Phobius"/>
    </source>
</evidence>
<comment type="subcellular location">
    <subcellularLocation>
        <location evidence="2">Membrane</location>
        <topology evidence="2">Multi-pass membrane protein</topology>
    </subcellularLocation>
    <subcellularLocation>
        <location evidence="1">Nucleus</location>
    </subcellularLocation>
</comment>
<dbReference type="PANTHER" id="PTHR47540">
    <property type="entry name" value="THIAMINE REPRESSIBLE GENES REGULATORY PROTEIN THI5"/>
    <property type="match status" value="1"/>
</dbReference>
<evidence type="ECO:0000256" key="10">
    <source>
        <dbReference type="SAM" id="MobiDB-lite"/>
    </source>
</evidence>
<evidence type="ECO:0000256" key="3">
    <source>
        <dbReference type="ARBA" id="ARBA00022692"/>
    </source>
</evidence>
<feature type="transmembrane region" description="Helical" evidence="11">
    <location>
        <begin position="811"/>
        <end position="830"/>
    </location>
</feature>
<feature type="non-terminal residue" evidence="13">
    <location>
        <position position="1"/>
    </location>
</feature>
<comment type="caution">
    <text evidence="13">The sequence shown here is derived from an EMBL/GenBank/DDBJ whole genome shotgun (WGS) entry which is preliminary data.</text>
</comment>
<organism evidence="13 14">
    <name type="scientific">Aureobasidium melanogenum</name>
    <name type="common">Aureobasidium pullulans var. melanogenum</name>
    <dbReference type="NCBI Taxonomy" id="46634"/>
    <lineage>
        <taxon>Eukaryota</taxon>
        <taxon>Fungi</taxon>
        <taxon>Dikarya</taxon>
        <taxon>Ascomycota</taxon>
        <taxon>Pezizomycotina</taxon>
        <taxon>Dothideomycetes</taxon>
        <taxon>Dothideomycetidae</taxon>
        <taxon>Dothideales</taxon>
        <taxon>Saccotheciaceae</taxon>
        <taxon>Aureobasidium</taxon>
    </lineage>
</organism>
<dbReference type="GO" id="GO:0043565">
    <property type="term" value="F:sequence-specific DNA binding"/>
    <property type="evidence" value="ECO:0007669"/>
    <property type="project" value="TreeGrafter"/>
</dbReference>
<dbReference type="CDD" id="cd12148">
    <property type="entry name" value="fungal_TF_MHR"/>
    <property type="match status" value="1"/>
</dbReference>
<evidence type="ECO:0000259" key="12">
    <source>
        <dbReference type="SMART" id="SM00906"/>
    </source>
</evidence>
<keyword evidence="3 11" id="KW-0812">Transmembrane</keyword>
<feature type="transmembrane region" description="Helical" evidence="11">
    <location>
        <begin position="842"/>
        <end position="865"/>
    </location>
</feature>
<feature type="domain" description="Xylanolytic transcriptional activator regulatory" evidence="12">
    <location>
        <begin position="247"/>
        <end position="324"/>
    </location>
</feature>
<dbReference type="InterPro" id="IPR007568">
    <property type="entry name" value="RTA1"/>
</dbReference>
<feature type="transmembrane region" description="Helical" evidence="11">
    <location>
        <begin position="475"/>
        <end position="498"/>
    </location>
</feature>
<dbReference type="GO" id="GO:0045944">
    <property type="term" value="P:positive regulation of transcription by RNA polymerase II"/>
    <property type="evidence" value="ECO:0007669"/>
    <property type="project" value="TreeGrafter"/>
</dbReference>
<evidence type="ECO:0000313" key="13">
    <source>
        <dbReference type="EMBL" id="KAH0221092.1"/>
    </source>
</evidence>
<keyword evidence="5" id="KW-0805">Transcription regulation</keyword>
<keyword evidence="6" id="KW-0238">DNA-binding</keyword>
<dbReference type="GO" id="GO:0006351">
    <property type="term" value="P:DNA-templated transcription"/>
    <property type="evidence" value="ECO:0007669"/>
    <property type="project" value="InterPro"/>
</dbReference>
<feature type="region of interest" description="Disordered" evidence="10">
    <location>
        <begin position="1"/>
        <end position="41"/>
    </location>
</feature>
<evidence type="ECO:0000313" key="14">
    <source>
        <dbReference type="Proteomes" id="UP000767238"/>
    </source>
</evidence>
<evidence type="ECO:0000256" key="6">
    <source>
        <dbReference type="ARBA" id="ARBA00023125"/>
    </source>
</evidence>
<dbReference type="InterPro" id="IPR007219">
    <property type="entry name" value="XnlR_reg_dom"/>
</dbReference>
<keyword evidence="8" id="KW-0804">Transcription</keyword>
<sequence length="981" mass="110090">MGRSPRRQSSRDVSPSRVEPEHETAVDSLASAHPSPNLGSVNRDEIRVSAAQSIPCRRLPSEPNETMNGQYLGPSSAQSFLDQALRRSGEAPSLLIQSPSNVEIDTSTLSFGDAKVCQADIAQFAWPDQGIAIQLLDRYFEFASPTYRYMHEPTMHRWLDRIYDKDDVSVATQACVLLIFASAAAFTIDSGGDTVDASSQGWQLSETYYQKAETLLSEETGPPRLESVQARFAAVQYLLSSSRPNKGLFTFGTMVQLMQAVGLHRKAVEKAGSSIPDPITVQMHRRLFWCAFTLDKYLSIIMGRMPLLHIDNTNQALPMVVNDEDLTSEGVRQHISKYGRDCLLHATVAHIEISITLARASQEQCSLPSITERCHVEAAMRWGVDIHDWHSRLPPILSGAVHSSSLIPCFRRQHSILTLARLHAIMFVTRPLLLRDLSTDLRGTEAQQYRDQLRTCIRTARDVVDLINSSSRNRVLFPAFWFSQYIAFSAISIIHIYIIQLSRHRIPADLFSTASQESDMMTVESLYQLAKVGQGHLAEAGLKSAPVWRYGPILESLSAQTGKYLSLLRNSSTHELRASDVPMSRTIQLPNNSNAHQIANHMVQTESVAPDHVTGPQPGTDALWMNGHETLWNDLMAENLDNNYLTMDFWPQFDNLPMVLYSLYVYAPNKVAPVLFTVLYGISAVGHIWHRYRAWRMIGLQPMCAVFYTAGYALREYGAFDYLYSTTNLNVYIISQPYRPLLELSNYHVLGRILYYVPYCAPFPPNRIMSLFGALVAVVEALGGLGVAFASNPSSSLSLKELGSKLTKASLAVQLAVIVVCIAFAGLFFINCKREGIRSRKINIPLIILSASMFLILIRCIYRLVEHLGNVGLNIGDLEAMRELTPILRYEWFFYVFESTTMLLNSVIWNVWHPGRYLPRLHNVQLSPDGSEVEVEEDADTRPLLTKAGSILTFGILFRHKKTQRDSSYSLDSRHSCISQT</sequence>
<dbReference type="InterPro" id="IPR051711">
    <property type="entry name" value="Stress_Response_Reg"/>
</dbReference>
<name>A0A9P8GFH7_AURME</name>
<evidence type="ECO:0000256" key="5">
    <source>
        <dbReference type="ARBA" id="ARBA00023015"/>
    </source>
</evidence>
<dbReference type="Pfam" id="PF04479">
    <property type="entry name" value="RTA1"/>
    <property type="match status" value="1"/>
</dbReference>
<evidence type="ECO:0000256" key="2">
    <source>
        <dbReference type="ARBA" id="ARBA00004141"/>
    </source>
</evidence>
<feature type="transmembrane region" description="Helical" evidence="11">
    <location>
        <begin position="671"/>
        <end position="689"/>
    </location>
</feature>
<dbReference type="GO" id="GO:0008270">
    <property type="term" value="F:zinc ion binding"/>
    <property type="evidence" value="ECO:0007669"/>
    <property type="project" value="InterPro"/>
</dbReference>
<feature type="transmembrane region" description="Helical" evidence="11">
    <location>
        <begin position="695"/>
        <end position="714"/>
    </location>
</feature>
<dbReference type="EMBL" id="JAHFYH010000034">
    <property type="protein sequence ID" value="KAH0221092.1"/>
    <property type="molecule type" value="Genomic_DNA"/>
</dbReference>
<protein>
    <submittedName>
        <fullName evidence="13">RTA1 domain protein</fullName>
    </submittedName>
</protein>
<dbReference type="AlphaFoldDB" id="A0A9P8GFH7"/>
<evidence type="ECO:0000256" key="9">
    <source>
        <dbReference type="ARBA" id="ARBA00023242"/>
    </source>
</evidence>
<keyword evidence="4 11" id="KW-1133">Transmembrane helix</keyword>
<dbReference type="GO" id="GO:0016020">
    <property type="term" value="C:membrane"/>
    <property type="evidence" value="ECO:0007669"/>
    <property type="project" value="UniProtKB-SubCell"/>
</dbReference>
<keyword evidence="7 11" id="KW-0472">Membrane</keyword>
<evidence type="ECO:0000256" key="8">
    <source>
        <dbReference type="ARBA" id="ARBA00023163"/>
    </source>
</evidence>
<accession>A0A9P8GFH7</accession>
<dbReference type="Proteomes" id="UP000767238">
    <property type="component" value="Unassembled WGS sequence"/>
</dbReference>
<gene>
    <name evidence="13" type="ORF">KCV03_g5259</name>
</gene>
<keyword evidence="9" id="KW-0539">Nucleus</keyword>
<feature type="transmembrane region" description="Helical" evidence="11">
    <location>
        <begin position="771"/>
        <end position="791"/>
    </location>
</feature>
<evidence type="ECO:0000256" key="4">
    <source>
        <dbReference type="ARBA" id="ARBA00022989"/>
    </source>
</evidence>
<evidence type="ECO:0000256" key="7">
    <source>
        <dbReference type="ARBA" id="ARBA00023136"/>
    </source>
</evidence>
<reference evidence="13" key="1">
    <citation type="journal article" date="2021" name="J Fungi (Basel)">
        <title>Virulence traits and population genomics of the black yeast Aureobasidium melanogenum.</title>
        <authorList>
            <person name="Cernosa A."/>
            <person name="Sun X."/>
            <person name="Gostincar C."/>
            <person name="Fang C."/>
            <person name="Gunde-Cimerman N."/>
            <person name="Song Z."/>
        </authorList>
    </citation>
    <scope>NUCLEOTIDE SEQUENCE</scope>
    <source>
        <strain evidence="13">EXF-8016</strain>
    </source>
</reference>